<dbReference type="PANTHER" id="PTHR35526:SF3">
    <property type="entry name" value="ANTI-SIGMA-F FACTOR RSBW"/>
    <property type="match status" value="1"/>
</dbReference>
<proteinExistence type="predicted"/>
<dbReference type="SUPFAM" id="SSF55874">
    <property type="entry name" value="ATPase domain of HSP90 chaperone/DNA topoisomerase II/histidine kinase"/>
    <property type="match status" value="1"/>
</dbReference>
<keyword evidence="4" id="KW-1185">Reference proteome</keyword>
<keyword evidence="1" id="KW-0723">Serine/threonine-protein kinase</keyword>
<organism evidence="3 4">
    <name type="scientific">Actinoallomurus bryophytorum</name>
    <dbReference type="NCBI Taxonomy" id="1490222"/>
    <lineage>
        <taxon>Bacteria</taxon>
        <taxon>Bacillati</taxon>
        <taxon>Actinomycetota</taxon>
        <taxon>Actinomycetes</taxon>
        <taxon>Streptosporangiales</taxon>
        <taxon>Thermomonosporaceae</taxon>
        <taxon>Actinoallomurus</taxon>
    </lineage>
</organism>
<dbReference type="EMBL" id="VFOZ01000001">
    <property type="protein sequence ID" value="TQL97842.1"/>
    <property type="molecule type" value="Genomic_DNA"/>
</dbReference>
<dbReference type="InterPro" id="IPR036890">
    <property type="entry name" value="HATPase_C_sf"/>
</dbReference>
<dbReference type="Proteomes" id="UP000316096">
    <property type="component" value="Unassembled WGS sequence"/>
</dbReference>
<reference evidence="3 4" key="1">
    <citation type="submission" date="2019-06" db="EMBL/GenBank/DDBJ databases">
        <title>Sequencing the genomes of 1000 actinobacteria strains.</title>
        <authorList>
            <person name="Klenk H.-P."/>
        </authorList>
    </citation>
    <scope>NUCLEOTIDE SEQUENCE [LARGE SCALE GENOMIC DNA]</scope>
    <source>
        <strain evidence="3 4">DSM 102200</strain>
    </source>
</reference>
<dbReference type="Pfam" id="PF13581">
    <property type="entry name" value="HATPase_c_2"/>
    <property type="match status" value="1"/>
</dbReference>
<evidence type="ECO:0000313" key="3">
    <source>
        <dbReference type="EMBL" id="TQL97842.1"/>
    </source>
</evidence>
<comment type="caution">
    <text evidence="3">The sequence shown here is derived from an EMBL/GenBank/DDBJ whole genome shotgun (WGS) entry which is preliminary data.</text>
</comment>
<dbReference type="CDD" id="cd16936">
    <property type="entry name" value="HATPase_RsbW-like"/>
    <property type="match status" value="1"/>
</dbReference>
<feature type="domain" description="Histidine kinase/HSP90-like ATPase" evidence="2">
    <location>
        <begin position="19"/>
        <end position="140"/>
    </location>
</feature>
<dbReference type="InterPro" id="IPR003594">
    <property type="entry name" value="HATPase_dom"/>
</dbReference>
<dbReference type="OrthoDB" id="3534907at2"/>
<protein>
    <submittedName>
        <fullName evidence="3">Anti-sigma regulatory factor (Ser/Thr protein kinase)</fullName>
    </submittedName>
</protein>
<evidence type="ECO:0000313" key="4">
    <source>
        <dbReference type="Proteomes" id="UP000316096"/>
    </source>
</evidence>
<dbReference type="PANTHER" id="PTHR35526">
    <property type="entry name" value="ANTI-SIGMA-F FACTOR RSBW-RELATED"/>
    <property type="match status" value="1"/>
</dbReference>
<evidence type="ECO:0000259" key="2">
    <source>
        <dbReference type="Pfam" id="PF13581"/>
    </source>
</evidence>
<dbReference type="AlphaFoldDB" id="A0A543CL77"/>
<dbReference type="GO" id="GO:0004674">
    <property type="term" value="F:protein serine/threonine kinase activity"/>
    <property type="evidence" value="ECO:0007669"/>
    <property type="project" value="UniProtKB-KW"/>
</dbReference>
<keyword evidence="1" id="KW-0808">Transferase</keyword>
<accession>A0A543CL77</accession>
<name>A0A543CL77_9ACTN</name>
<keyword evidence="1" id="KW-0418">Kinase</keyword>
<sequence>MRLTMDQPRSNCMLLAGMPSAVGRARAYARWVLDTWQLSALTDTVELLVSELVTNAVTHTGVVDESVPEELLAGKVNPVYLSLSALPDTLLVEVWDVNSTPPLRRVASETDETGRGLLLVQTLSKEWGCEVLETGGKIVWCKCLIGEST</sequence>
<dbReference type="InterPro" id="IPR050267">
    <property type="entry name" value="Anti-sigma-factor_SerPK"/>
</dbReference>
<gene>
    <name evidence="3" type="ORF">FB559_3450</name>
</gene>
<evidence type="ECO:0000256" key="1">
    <source>
        <dbReference type="ARBA" id="ARBA00022527"/>
    </source>
</evidence>
<dbReference type="Gene3D" id="3.30.565.10">
    <property type="entry name" value="Histidine kinase-like ATPase, C-terminal domain"/>
    <property type="match status" value="1"/>
</dbReference>